<comment type="caution">
    <text evidence="1">The sequence shown here is derived from an EMBL/GenBank/DDBJ whole genome shotgun (WGS) entry which is preliminary data.</text>
</comment>
<reference evidence="1" key="1">
    <citation type="journal article" date="2014" name="Front. Microbiol.">
        <title>High frequency of phylogenetically diverse reductive dehalogenase-homologous genes in deep subseafloor sedimentary metagenomes.</title>
        <authorList>
            <person name="Kawai M."/>
            <person name="Futagami T."/>
            <person name="Toyoda A."/>
            <person name="Takaki Y."/>
            <person name="Nishi S."/>
            <person name="Hori S."/>
            <person name="Arai W."/>
            <person name="Tsubouchi T."/>
            <person name="Morono Y."/>
            <person name="Uchiyama I."/>
            <person name="Ito T."/>
            <person name="Fujiyama A."/>
            <person name="Inagaki F."/>
            <person name="Takami H."/>
        </authorList>
    </citation>
    <scope>NUCLEOTIDE SEQUENCE</scope>
    <source>
        <strain evidence="1">Expedition CK06-06</strain>
    </source>
</reference>
<sequence length="160" mass="19016">MGEEMSKSDDERPYLENMSLRHKRKMIISSIILAVLLSQFVLSAVQRSRYHYDDEGYEDYSCVEMSRDCERWFEKFGIRVYQMTGERKTGEMMEEGGYETDGHRWIILDFGWFQIPYESTALCPWDMSWNGYKKVSISSGYVVDGVHFDNETDLIWMDYN</sequence>
<proteinExistence type="predicted"/>
<dbReference type="EMBL" id="BART01020791">
    <property type="protein sequence ID" value="GAG92379.1"/>
    <property type="molecule type" value="Genomic_DNA"/>
</dbReference>
<organism evidence="1">
    <name type="scientific">marine sediment metagenome</name>
    <dbReference type="NCBI Taxonomy" id="412755"/>
    <lineage>
        <taxon>unclassified sequences</taxon>
        <taxon>metagenomes</taxon>
        <taxon>ecological metagenomes</taxon>
    </lineage>
</organism>
<evidence type="ECO:0000313" key="1">
    <source>
        <dbReference type="EMBL" id="GAG92379.1"/>
    </source>
</evidence>
<dbReference type="AlphaFoldDB" id="X1B9B4"/>
<accession>X1B9B4</accession>
<gene>
    <name evidence="1" type="ORF">S01H4_38534</name>
</gene>
<protein>
    <submittedName>
        <fullName evidence="1">Uncharacterized protein</fullName>
    </submittedName>
</protein>
<name>X1B9B4_9ZZZZ</name>